<keyword evidence="4" id="KW-1185">Reference proteome</keyword>
<keyword evidence="1" id="KW-0812">Transmembrane</keyword>
<dbReference type="GO" id="GO:0012505">
    <property type="term" value="C:endomembrane system"/>
    <property type="evidence" value="ECO:0007669"/>
    <property type="project" value="TreeGrafter"/>
</dbReference>
<dbReference type="EMBL" id="KZ451936">
    <property type="protein sequence ID" value="PKA60580.1"/>
    <property type="molecule type" value="Genomic_DNA"/>
</dbReference>
<organism evidence="3 4">
    <name type="scientific">Apostasia shenzhenica</name>
    <dbReference type="NCBI Taxonomy" id="1088818"/>
    <lineage>
        <taxon>Eukaryota</taxon>
        <taxon>Viridiplantae</taxon>
        <taxon>Streptophyta</taxon>
        <taxon>Embryophyta</taxon>
        <taxon>Tracheophyta</taxon>
        <taxon>Spermatophyta</taxon>
        <taxon>Magnoliopsida</taxon>
        <taxon>Liliopsida</taxon>
        <taxon>Asparagales</taxon>
        <taxon>Orchidaceae</taxon>
        <taxon>Apostasioideae</taxon>
        <taxon>Apostasia</taxon>
    </lineage>
</organism>
<evidence type="ECO:0000313" key="4">
    <source>
        <dbReference type="Proteomes" id="UP000236161"/>
    </source>
</evidence>
<feature type="transmembrane region" description="Helical" evidence="1">
    <location>
        <begin position="129"/>
        <end position="151"/>
    </location>
</feature>
<dbReference type="PANTHER" id="PTHR37735">
    <property type="entry name" value="OS08G0567000 PROTEIN"/>
    <property type="match status" value="1"/>
</dbReference>
<proteinExistence type="predicted"/>
<dbReference type="Pfam" id="PF25070">
    <property type="entry name" value="DUF7794"/>
    <property type="match status" value="1"/>
</dbReference>
<dbReference type="OrthoDB" id="1928130at2759"/>
<protein>
    <recommendedName>
        <fullName evidence="2">DUF7794 domain-containing protein</fullName>
    </recommendedName>
</protein>
<dbReference type="STRING" id="1088818.A0A2I0AYF8"/>
<sequence>MNLASFIENTMKAAVISDFSEASMRSAELFTGRFRGLEALKVEYGQSDITKLGAQLVMESLIMLFNTLQSSSRGSVVGVLVTNVDASAHTDNMIEVAQYARSSRWLDEINFDNETIVEIKQMVLVRRSLAWITGIILLVSTLIGICLLMNMPLTRDTLLYSNVKLD</sequence>
<reference evidence="3 4" key="1">
    <citation type="journal article" date="2017" name="Nature">
        <title>The Apostasia genome and the evolution of orchids.</title>
        <authorList>
            <person name="Zhang G.Q."/>
            <person name="Liu K.W."/>
            <person name="Li Z."/>
            <person name="Lohaus R."/>
            <person name="Hsiao Y.Y."/>
            <person name="Niu S.C."/>
            <person name="Wang J.Y."/>
            <person name="Lin Y.C."/>
            <person name="Xu Q."/>
            <person name="Chen L.J."/>
            <person name="Yoshida K."/>
            <person name="Fujiwara S."/>
            <person name="Wang Z.W."/>
            <person name="Zhang Y.Q."/>
            <person name="Mitsuda N."/>
            <person name="Wang M."/>
            <person name="Liu G.H."/>
            <person name="Pecoraro L."/>
            <person name="Huang H.X."/>
            <person name="Xiao X.J."/>
            <person name="Lin M."/>
            <person name="Wu X.Y."/>
            <person name="Wu W.L."/>
            <person name="Chen Y.Y."/>
            <person name="Chang S.B."/>
            <person name="Sakamoto S."/>
            <person name="Ohme-Takagi M."/>
            <person name="Yagi M."/>
            <person name="Zeng S.J."/>
            <person name="Shen C.Y."/>
            <person name="Yeh C.M."/>
            <person name="Luo Y.B."/>
            <person name="Tsai W.C."/>
            <person name="Van de Peer Y."/>
            <person name="Liu Z.J."/>
        </authorList>
    </citation>
    <scope>NUCLEOTIDE SEQUENCE [LARGE SCALE GENOMIC DNA]</scope>
    <source>
        <strain evidence="4">cv. Shenzhen</strain>
        <tissue evidence="3">Stem</tissue>
    </source>
</reference>
<keyword evidence="1" id="KW-0472">Membrane</keyword>
<dbReference type="AlphaFoldDB" id="A0A2I0AYF8"/>
<evidence type="ECO:0000256" key="1">
    <source>
        <dbReference type="SAM" id="Phobius"/>
    </source>
</evidence>
<dbReference type="InterPro" id="IPR056696">
    <property type="entry name" value="DUF7794"/>
</dbReference>
<keyword evidence="1" id="KW-1133">Transmembrane helix</keyword>
<accession>A0A2I0AYF8</accession>
<evidence type="ECO:0000313" key="3">
    <source>
        <dbReference type="EMBL" id="PKA60580.1"/>
    </source>
</evidence>
<dbReference type="PANTHER" id="PTHR37735:SF1">
    <property type="entry name" value="OS08G0567000 PROTEIN"/>
    <property type="match status" value="1"/>
</dbReference>
<gene>
    <name evidence="3" type="ORF">AXF42_Ash019473</name>
</gene>
<evidence type="ECO:0000259" key="2">
    <source>
        <dbReference type="Pfam" id="PF25070"/>
    </source>
</evidence>
<name>A0A2I0AYF8_9ASPA</name>
<feature type="domain" description="DUF7794" evidence="2">
    <location>
        <begin position="2"/>
        <end position="83"/>
    </location>
</feature>
<dbReference type="Proteomes" id="UP000236161">
    <property type="component" value="Unassembled WGS sequence"/>
</dbReference>